<name>A0A172WD24_BUCSC</name>
<dbReference type="Gene3D" id="3.30.190.20">
    <property type="match status" value="1"/>
</dbReference>
<proteinExistence type="inferred from homology"/>
<dbReference type="InterPro" id="IPR023674">
    <property type="entry name" value="Ribosomal_uL1-like"/>
</dbReference>
<dbReference type="PANTHER" id="PTHR36427">
    <property type="entry name" value="54S RIBOSOMAL PROTEIN L1, MITOCHONDRIAL"/>
    <property type="match status" value="1"/>
</dbReference>
<keyword evidence="6 11" id="KW-0694">RNA-binding</keyword>
<evidence type="ECO:0000256" key="10">
    <source>
        <dbReference type="ARBA" id="ARBA00059110"/>
    </source>
</evidence>
<evidence type="ECO:0000256" key="5">
    <source>
        <dbReference type="ARBA" id="ARBA00022845"/>
    </source>
</evidence>
<dbReference type="SUPFAM" id="SSF56808">
    <property type="entry name" value="Ribosomal protein L1"/>
    <property type="match status" value="1"/>
</dbReference>
<evidence type="ECO:0000313" key="13">
    <source>
        <dbReference type="EMBL" id="ANF16861.1"/>
    </source>
</evidence>
<dbReference type="InterPro" id="IPR016095">
    <property type="entry name" value="Ribosomal_uL1_3-a/b-sand"/>
</dbReference>
<reference evidence="13 14" key="1">
    <citation type="submission" date="2015-04" db="EMBL/GenBank/DDBJ databases">
        <title>Buchnera aphidicola assembly.</title>
        <authorList>
            <person name="Zhang Y."/>
        </authorList>
    </citation>
    <scope>NUCLEOTIDE SEQUENCE [LARGE SCALE GENOMIC DNA]</scope>
    <source>
        <strain evidence="13 14">SC</strain>
    </source>
</reference>
<evidence type="ECO:0000256" key="6">
    <source>
        <dbReference type="ARBA" id="ARBA00022884"/>
    </source>
</evidence>
<evidence type="ECO:0000256" key="11">
    <source>
        <dbReference type="HAMAP-Rule" id="MF_01318"/>
    </source>
</evidence>
<keyword evidence="5 11" id="KW-0810">Translation regulation</keyword>
<dbReference type="InterPro" id="IPR005878">
    <property type="entry name" value="Ribosom_uL1_bac-type"/>
</dbReference>
<evidence type="ECO:0000313" key="14">
    <source>
        <dbReference type="Proteomes" id="UP000077654"/>
    </source>
</evidence>
<dbReference type="InterPro" id="IPR023673">
    <property type="entry name" value="Ribosomal_uL1_CS"/>
</dbReference>
<keyword evidence="14" id="KW-1185">Reference proteome</keyword>
<keyword evidence="3 11" id="KW-0820">tRNA-binding</keyword>
<dbReference type="AlphaFoldDB" id="A0A172WD24"/>
<comment type="function">
    <text evidence="10 11">Protein L1 is also a translational repressor protein, it controls the translation of the L11 operon by binding to its mRNA.</text>
</comment>
<dbReference type="GO" id="GO:0003735">
    <property type="term" value="F:structural constituent of ribosome"/>
    <property type="evidence" value="ECO:0007669"/>
    <property type="project" value="InterPro"/>
</dbReference>
<dbReference type="PROSITE" id="PS01199">
    <property type="entry name" value="RIBOSOMAL_L1"/>
    <property type="match status" value="1"/>
</dbReference>
<protein>
    <recommendedName>
        <fullName evidence="9 11">Large ribosomal subunit protein uL1</fullName>
    </recommendedName>
</protein>
<dbReference type="PANTHER" id="PTHR36427:SF3">
    <property type="entry name" value="LARGE RIBOSOMAL SUBUNIT PROTEIN UL1M"/>
    <property type="match status" value="1"/>
</dbReference>
<dbReference type="FunFam" id="3.40.50.790:FF:000001">
    <property type="entry name" value="50S ribosomal protein L1"/>
    <property type="match status" value="1"/>
</dbReference>
<comment type="similarity">
    <text evidence="1 11 12">Belongs to the universal ribosomal protein uL1 family.</text>
</comment>
<dbReference type="GO" id="GO:0019843">
    <property type="term" value="F:rRNA binding"/>
    <property type="evidence" value="ECO:0007669"/>
    <property type="project" value="UniProtKB-UniRule"/>
</dbReference>
<dbReference type="InterPro" id="IPR002143">
    <property type="entry name" value="Ribosomal_uL1"/>
</dbReference>
<dbReference type="InterPro" id="IPR028364">
    <property type="entry name" value="Ribosomal_uL1/biogenesis"/>
</dbReference>
<evidence type="ECO:0000256" key="12">
    <source>
        <dbReference type="RuleBase" id="RU000659"/>
    </source>
</evidence>
<organism evidence="13 14">
    <name type="scientific">Buchnera aphidicola subsp. Schlechtendalia chinensis</name>
    <dbReference type="NCBI Taxonomy" id="118110"/>
    <lineage>
        <taxon>Bacteria</taxon>
        <taxon>Pseudomonadati</taxon>
        <taxon>Pseudomonadota</taxon>
        <taxon>Gammaproteobacteria</taxon>
        <taxon>Enterobacterales</taxon>
        <taxon>Erwiniaceae</taxon>
        <taxon>Buchnera</taxon>
    </lineage>
</organism>
<evidence type="ECO:0000256" key="3">
    <source>
        <dbReference type="ARBA" id="ARBA00022555"/>
    </source>
</evidence>
<dbReference type="CDD" id="cd00403">
    <property type="entry name" value="Ribosomal_L1"/>
    <property type="match status" value="1"/>
</dbReference>
<gene>
    <name evidence="11" type="primary">rplA</name>
    <name evidence="13" type="ORF">XW81_00185</name>
</gene>
<evidence type="ECO:0000256" key="1">
    <source>
        <dbReference type="ARBA" id="ARBA00010531"/>
    </source>
</evidence>
<dbReference type="RefSeq" id="WP_075473781.1">
    <property type="nucleotide sequence ID" value="NZ_CP011299.1"/>
</dbReference>
<dbReference type="GO" id="GO:0000049">
    <property type="term" value="F:tRNA binding"/>
    <property type="evidence" value="ECO:0007669"/>
    <property type="project" value="UniProtKB-KW"/>
</dbReference>
<dbReference type="NCBIfam" id="TIGR01169">
    <property type="entry name" value="rplA_bact"/>
    <property type="match status" value="1"/>
</dbReference>
<dbReference type="GO" id="GO:0006417">
    <property type="term" value="P:regulation of translation"/>
    <property type="evidence" value="ECO:0007669"/>
    <property type="project" value="UniProtKB-KW"/>
</dbReference>
<comment type="subunit">
    <text evidence="11">Part of the 50S ribosomal subunit.</text>
</comment>
<keyword evidence="8 11" id="KW-0687">Ribonucleoprotein</keyword>
<evidence type="ECO:0000256" key="8">
    <source>
        <dbReference type="ARBA" id="ARBA00023274"/>
    </source>
</evidence>
<dbReference type="GO" id="GO:0022625">
    <property type="term" value="C:cytosolic large ribosomal subunit"/>
    <property type="evidence" value="ECO:0007669"/>
    <property type="project" value="TreeGrafter"/>
</dbReference>
<dbReference type="Proteomes" id="UP000077654">
    <property type="component" value="Chromosome"/>
</dbReference>
<evidence type="ECO:0000256" key="9">
    <source>
        <dbReference type="ARBA" id="ARBA00035241"/>
    </source>
</evidence>
<comment type="function">
    <text evidence="11">Binds directly to 23S rRNA. The L1 stalk is quite mobile in the ribosome, and is involved in E site tRNA release.</text>
</comment>
<dbReference type="OrthoDB" id="9803740at2"/>
<dbReference type="EMBL" id="CP011299">
    <property type="protein sequence ID" value="ANF16861.1"/>
    <property type="molecule type" value="Genomic_DNA"/>
</dbReference>
<dbReference type="HAMAP" id="MF_01318_B">
    <property type="entry name" value="Ribosomal_uL1_B"/>
    <property type="match status" value="1"/>
</dbReference>
<dbReference type="PATRIC" id="fig|118110.3.peg.37"/>
<keyword evidence="7 11" id="KW-0689">Ribosomal protein</keyword>
<dbReference type="STRING" id="118110.XW81_00185"/>
<evidence type="ECO:0000256" key="7">
    <source>
        <dbReference type="ARBA" id="ARBA00022980"/>
    </source>
</evidence>
<dbReference type="Pfam" id="PF00687">
    <property type="entry name" value="Ribosomal_L1"/>
    <property type="match status" value="1"/>
</dbReference>
<evidence type="ECO:0000256" key="4">
    <source>
        <dbReference type="ARBA" id="ARBA00022730"/>
    </source>
</evidence>
<accession>A0A172WD24</accession>
<keyword evidence="2 11" id="KW-0678">Repressor</keyword>
<dbReference type="GO" id="GO:0006412">
    <property type="term" value="P:translation"/>
    <property type="evidence" value="ECO:0007669"/>
    <property type="project" value="UniProtKB-UniRule"/>
</dbReference>
<keyword evidence="4 11" id="KW-0699">rRNA-binding</keyword>
<dbReference type="PIRSF" id="PIRSF002155">
    <property type="entry name" value="Ribosomal_L1"/>
    <property type="match status" value="1"/>
</dbReference>
<dbReference type="Gene3D" id="3.40.50.790">
    <property type="match status" value="1"/>
</dbReference>
<evidence type="ECO:0000256" key="2">
    <source>
        <dbReference type="ARBA" id="ARBA00022491"/>
    </source>
</evidence>
<sequence length="230" mass="25545">MKKNTKKAKFLNNLMPNKKIFEIEEGIELLKKMAISKFNESIDASINLGINPKKPDQNIKNSIVLPFGTGKTIKLAVFTTGENINIAKKLGAEYVGLHDLVEQIKEKKIKFDIAIASTDTMKIVNELGPILGPRGLMPNPKLGTVTDNIENAIKNAKYGQINYKNDKNGIVHTTIGKINFPNKDIQENLNALLTSLKKLRPLNLKGEYIKKVTISTTMSLGINIDFNNIT</sequence>